<proteinExistence type="predicted"/>
<dbReference type="PANTHER" id="PTHR10039:SF15">
    <property type="entry name" value="NACHT DOMAIN-CONTAINING PROTEIN"/>
    <property type="match status" value="1"/>
</dbReference>
<protein>
    <recommendedName>
        <fullName evidence="2">Nephrocystin 3-like N-terminal domain-containing protein</fullName>
    </recommendedName>
</protein>
<dbReference type="SUPFAM" id="SSF48403">
    <property type="entry name" value="Ankyrin repeat"/>
    <property type="match status" value="1"/>
</dbReference>
<dbReference type="Gene3D" id="3.40.50.300">
    <property type="entry name" value="P-loop containing nucleotide triphosphate hydrolases"/>
    <property type="match status" value="1"/>
</dbReference>
<reference evidence="3 4" key="1">
    <citation type="submission" date="2023-08" db="EMBL/GenBank/DDBJ databases">
        <title>Black Yeasts Isolated from many extreme environments.</title>
        <authorList>
            <person name="Coleine C."/>
            <person name="Stajich J.E."/>
            <person name="Selbmann L."/>
        </authorList>
    </citation>
    <scope>NUCLEOTIDE SEQUENCE [LARGE SCALE GENOMIC DNA]</scope>
    <source>
        <strain evidence="3 4">CCFEE 5885</strain>
    </source>
</reference>
<comment type="caution">
    <text evidence="3">The sequence shown here is derived from an EMBL/GenBank/DDBJ whole genome shotgun (WGS) entry which is preliminary data.</text>
</comment>
<evidence type="ECO:0000313" key="4">
    <source>
        <dbReference type="Proteomes" id="UP001345013"/>
    </source>
</evidence>
<dbReference type="InterPro" id="IPR056884">
    <property type="entry name" value="NPHP3-like_N"/>
</dbReference>
<accession>A0ABR0K3M6</accession>
<dbReference type="Gene3D" id="1.25.40.20">
    <property type="entry name" value="Ankyrin repeat-containing domain"/>
    <property type="match status" value="1"/>
</dbReference>
<evidence type="ECO:0000313" key="3">
    <source>
        <dbReference type="EMBL" id="KAK5085109.1"/>
    </source>
</evidence>
<dbReference type="SMART" id="SM00248">
    <property type="entry name" value="ANK"/>
    <property type="match status" value="3"/>
</dbReference>
<organism evidence="3 4">
    <name type="scientific">Lithohypha guttulata</name>
    <dbReference type="NCBI Taxonomy" id="1690604"/>
    <lineage>
        <taxon>Eukaryota</taxon>
        <taxon>Fungi</taxon>
        <taxon>Dikarya</taxon>
        <taxon>Ascomycota</taxon>
        <taxon>Pezizomycotina</taxon>
        <taxon>Eurotiomycetes</taxon>
        <taxon>Chaetothyriomycetidae</taxon>
        <taxon>Chaetothyriales</taxon>
        <taxon>Trichomeriaceae</taxon>
        <taxon>Lithohypha</taxon>
    </lineage>
</organism>
<dbReference type="SUPFAM" id="SSF52540">
    <property type="entry name" value="P-loop containing nucleoside triphosphate hydrolases"/>
    <property type="match status" value="1"/>
</dbReference>
<name>A0ABR0K3M6_9EURO</name>
<evidence type="ECO:0000256" key="1">
    <source>
        <dbReference type="ARBA" id="ARBA00022737"/>
    </source>
</evidence>
<dbReference type="EMBL" id="JAVRRG010000104">
    <property type="protein sequence ID" value="KAK5085109.1"/>
    <property type="molecule type" value="Genomic_DNA"/>
</dbReference>
<dbReference type="InterPro" id="IPR027417">
    <property type="entry name" value="P-loop_NTPase"/>
</dbReference>
<dbReference type="InterPro" id="IPR036770">
    <property type="entry name" value="Ankyrin_rpt-contain_sf"/>
</dbReference>
<sequence>MSLKYLSSSYANNFLRGLVSGSVDDFRTALEAALTVFDRVLQKKVHLIILEADEEQKLRELVQWFSPLEFESTQNRLLASICEGTGSWFLESEEIRQFLKGEVSWLWCEGQAGVGKTFLMSLLINTLKIDPDGLHGSSDQGPAILTYIFCDINDQQRQDVDSLLGTIAAQLLQGRSEDLIKRGQYFRERHQHKRPRGSDYLKFIRSAADLFSKIYIVVDALDELSEVREFARHLKLLKDKLADRVCILTMMRPDTRLRKALSLEKANGKVLEIQTKDADLVAYLKTRIDKEPPRLFDLKEELKKDIVDTITSKAESRFILGRLHFESLRLAHLGSPGAVQDALSHLIPDTNGYYDNAIVRIDKQDDVSRLLSWLLGLPKSIDESRYTLWEKIHPTQRQGPLDAQELRHALAIRPGKTGSLKTLQDFMVNMEYLVDNSAGLCVMNRNSGTISFIHPTVQEYLMERKTGLFPNLEVNRCKACIAYLSLKELESGACTTRREWDARIENFPFLEYAARNWCEIQGLTKSSEEVNSQVEDEILQLLSHPGLVANLAQVQAYSYGWMGQDGIRIPQTTGLIIAMQFNLLSVMETMFETGIDIDVNAQNEAGQTALDLAVTADPPYTELLLQHGAEVRTEADATSRRAARDALHIAIRRLRDQGTRGAVIIVKMLMDHDPTVDDRARYEAQSSLASLNEIGARTMSAADQEAMTEDASRLLLLSLRTLDLSSAQGVLFDDWDQPHS</sequence>
<dbReference type="Proteomes" id="UP001345013">
    <property type="component" value="Unassembled WGS sequence"/>
</dbReference>
<gene>
    <name evidence="3" type="ORF">LTR24_007180</name>
</gene>
<dbReference type="PANTHER" id="PTHR10039">
    <property type="entry name" value="AMELOGENIN"/>
    <property type="match status" value="1"/>
</dbReference>
<dbReference type="InterPro" id="IPR002110">
    <property type="entry name" value="Ankyrin_rpt"/>
</dbReference>
<dbReference type="Pfam" id="PF24883">
    <property type="entry name" value="NPHP3_N"/>
    <property type="match status" value="1"/>
</dbReference>
<feature type="domain" description="Nephrocystin 3-like N-terminal" evidence="2">
    <location>
        <begin position="84"/>
        <end position="248"/>
    </location>
</feature>
<evidence type="ECO:0000259" key="2">
    <source>
        <dbReference type="Pfam" id="PF24883"/>
    </source>
</evidence>
<keyword evidence="4" id="KW-1185">Reference proteome</keyword>
<keyword evidence="1" id="KW-0677">Repeat</keyword>